<evidence type="ECO:0000313" key="2">
    <source>
        <dbReference type="EMBL" id="MFC4630944.1"/>
    </source>
</evidence>
<dbReference type="Pfam" id="PF21806">
    <property type="entry name" value="DUF6879"/>
    <property type="match status" value="1"/>
</dbReference>
<sequence>MTSELIQPGREFGKLFDEFDHTAYRLEVREAYNEPSEKADLRRYTEAGWIDRDRTSDWLRYVRRVTAAGVRFHRVRVVSLPLSTYNEWGVLEAEATNRAGDDIRYLRRDQAGDLPDHDYWLLDSKVVARMHFTDNDRFLGFELIEDPAVVVEHNYWRDVAWHHAVPRGDFAKQHIQQL</sequence>
<accession>A0ABV9HL20</accession>
<dbReference type="EMBL" id="JBHSFI010000007">
    <property type="protein sequence ID" value="MFC4630944.1"/>
    <property type="molecule type" value="Genomic_DNA"/>
</dbReference>
<name>A0ABV9HL20_9MICO</name>
<dbReference type="Proteomes" id="UP001596011">
    <property type="component" value="Unassembled WGS sequence"/>
</dbReference>
<feature type="domain" description="DUF6879" evidence="1">
    <location>
        <begin position="11"/>
        <end position="171"/>
    </location>
</feature>
<proteinExistence type="predicted"/>
<evidence type="ECO:0000259" key="1">
    <source>
        <dbReference type="Pfam" id="PF21806"/>
    </source>
</evidence>
<comment type="caution">
    <text evidence="2">The sequence shown here is derived from an EMBL/GenBank/DDBJ whole genome shotgun (WGS) entry which is preliminary data.</text>
</comment>
<dbReference type="InterPro" id="IPR049244">
    <property type="entry name" value="DUF6879"/>
</dbReference>
<gene>
    <name evidence="2" type="ORF">ACFO6V_22040</name>
</gene>
<evidence type="ECO:0000313" key="3">
    <source>
        <dbReference type="Proteomes" id="UP001596011"/>
    </source>
</evidence>
<protein>
    <submittedName>
        <fullName evidence="2">DUF6879 family protein</fullName>
    </submittedName>
</protein>
<organism evidence="2 3">
    <name type="scientific">Promicromonospora alba</name>
    <dbReference type="NCBI Taxonomy" id="1616110"/>
    <lineage>
        <taxon>Bacteria</taxon>
        <taxon>Bacillati</taxon>
        <taxon>Actinomycetota</taxon>
        <taxon>Actinomycetes</taxon>
        <taxon>Micrococcales</taxon>
        <taxon>Promicromonosporaceae</taxon>
        <taxon>Promicromonospora</taxon>
    </lineage>
</organism>
<reference evidence="3" key="1">
    <citation type="journal article" date="2019" name="Int. J. Syst. Evol. Microbiol.">
        <title>The Global Catalogue of Microorganisms (GCM) 10K type strain sequencing project: providing services to taxonomists for standard genome sequencing and annotation.</title>
        <authorList>
            <consortium name="The Broad Institute Genomics Platform"/>
            <consortium name="The Broad Institute Genome Sequencing Center for Infectious Disease"/>
            <person name="Wu L."/>
            <person name="Ma J."/>
        </authorList>
    </citation>
    <scope>NUCLEOTIDE SEQUENCE [LARGE SCALE GENOMIC DNA]</scope>
    <source>
        <strain evidence="3">CCUG 42722</strain>
    </source>
</reference>
<keyword evidence="3" id="KW-1185">Reference proteome</keyword>
<dbReference type="RefSeq" id="WP_377139438.1">
    <property type="nucleotide sequence ID" value="NZ_JBHSFI010000007.1"/>
</dbReference>